<keyword evidence="2 7" id="KW-0288">FMN</keyword>
<dbReference type="GO" id="GO:0016491">
    <property type="term" value="F:oxidoreductase activity"/>
    <property type="evidence" value="ECO:0007669"/>
    <property type="project" value="UniProtKB-KW"/>
</dbReference>
<comment type="catalytic activity">
    <reaction evidence="7">
        <text>protoporphyrinogen IX + 3 a ubiquinone = protoporphyrin IX + 3 a ubiquinol</text>
        <dbReference type="Rhea" id="RHEA:63936"/>
        <dbReference type="Rhea" id="RHEA-COMP:9565"/>
        <dbReference type="Rhea" id="RHEA-COMP:9566"/>
        <dbReference type="ChEBI" id="CHEBI:16389"/>
        <dbReference type="ChEBI" id="CHEBI:17976"/>
        <dbReference type="ChEBI" id="CHEBI:57306"/>
        <dbReference type="ChEBI" id="CHEBI:57307"/>
    </reaction>
</comment>
<gene>
    <name evidence="7 9" type="primary">hemG</name>
    <name evidence="9" type="ORF">FJW00_09715</name>
</gene>
<dbReference type="Proteomes" id="UP000316142">
    <property type="component" value="Unassembled WGS sequence"/>
</dbReference>
<comment type="caution">
    <text evidence="9">The sequence shown here is derived from an EMBL/GenBank/DDBJ whole genome shotgun (WGS) entry which is preliminary data.</text>
</comment>
<keyword evidence="5" id="KW-0472">Membrane</keyword>
<comment type="function">
    <text evidence="7">Catalyzes the 6-electron oxidation of protoporphyrinogen IX to form protoporphyrin IX; under anaerobic conditions uses menaquinone as an electron acceptor, under aerobic conditions uses ubiquinone as an electron acceptor.</text>
</comment>
<dbReference type="HAMAP" id="MF_00853">
    <property type="entry name" value="HemG"/>
    <property type="match status" value="1"/>
</dbReference>
<evidence type="ECO:0000256" key="2">
    <source>
        <dbReference type="ARBA" id="ARBA00022643"/>
    </source>
</evidence>
<evidence type="ECO:0000256" key="4">
    <source>
        <dbReference type="ARBA" id="ARBA00023002"/>
    </source>
</evidence>
<dbReference type="InterPro" id="IPR008254">
    <property type="entry name" value="Flavodoxin/NO_synth"/>
</dbReference>
<accession>A0ABY2ZCL7</accession>
<dbReference type="GeneID" id="93534738"/>
<keyword evidence="3 7" id="KW-0547">Nucleotide-binding</keyword>
<keyword evidence="10" id="KW-1185">Reference proteome</keyword>
<feature type="domain" description="Flavodoxin-like" evidence="8">
    <location>
        <begin position="3"/>
        <end position="171"/>
    </location>
</feature>
<dbReference type="EC" id="1.3.5.3" evidence="7"/>
<dbReference type="SUPFAM" id="SSF52218">
    <property type="entry name" value="Flavoproteins"/>
    <property type="match status" value="1"/>
</dbReference>
<evidence type="ECO:0000256" key="7">
    <source>
        <dbReference type="HAMAP-Rule" id="MF_00853"/>
    </source>
</evidence>
<evidence type="ECO:0000256" key="1">
    <source>
        <dbReference type="ARBA" id="ARBA00022630"/>
    </source>
</evidence>
<dbReference type="InterPro" id="IPR026816">
    <property type="entry name" value="Flavodoxin_dom"/>
</dbReference>
<organism evidence="9 10">
    <name type="scientific">Pantoea anthophila</name>
    <dbReference type="NCBI Taxonomy" id="470931"/>
    <lineage>
        <taxon>Bacteria</taxon>
        <taxon>Pseudomonadati</taxon>
        <taxon>Pseudomonadota</taxon>
        <taxon>Gammaproteobacteria</taxon>
        <taxon>Enterobacterales</taxon>
        <taxon>Erwiniaceae</taxon>
        <taxon>Pantoea</taxon>
    </lineage>
</organism>
<comment type="pathway">
    <text evidence="7">Porphyrin-containing compound metabolism; protoporphyrin-IX biosynthesis; protoporphyrin-IX from protoporphyrinogen-IX: step 1/1.</text>
</comment>
<dbReference type="Pfam" id="PF12724">
    <property type="entry name" value="Flavodoxin_5"/>
    <property type="match status" value="1"/>
</dbReference>
<keyword evidence="4 7" id="KW-0560">Oxidoreductase</keyword>
<dbReference type="PROSITE" id="PS00201">
    <property type="entry name" value="FLAVODOXIN"/>
    <property type="match status" value="1"/>
</dbReference>
<dbReference type="PANTHER" id="PTHR38030:SF2">
    <property type="entry name" value="PROTOPORPHYRINOGEN IX DEHYDROGENASE [QUINONE]"/>
    <property type="match status" value="1"/>
</dbReference>
<keyword evidence="1 7" id="KW-0285">Flavoprotein</keyword>
<protein>
    <recommendedName>
        <fullName evidence="7">Protoporphyrinogen IX dehydrogenase [quinone]</fullName>
        <ecNumber evidence="7">1.3.5.3</ecNumber>
    </recommendedName>
    <alternativeName>
        <fullName evidence="7">Protoporphyrinogen IX dehydrogenase [menaquinone]</fullName>
    </alternativeName>
    <alternativeName>
        <fullName evidence="7">Protoporphyrinogen IX dehydrogenase [ubiquinone]</fullName>
    </alternativeName>
    <alternativeName>
        <fullName evidence="7">Protoporphyrinogen oxidase</fullName>
        <shortName evidence="7">PPO</shortName>
    </alternativeName>
</protein>
<dbReference type="InterPro" id="IPR052200">
    <property type="entry name" value="Protoporphyrinogen_IX_DH"/>
</dbReference>
<sequence length="177" mass="20413">MKALILYSTRDGQTQKIASALAETIRQQQPCDVLNIQDAAVPDWTQYDRVLIGASIRYGHFQPVVETFVKQHLPALQQRTSGFFSVNLTARKPEKRSPETNAYTRKFLLQSPWQPDCCAVFAGALYYPRYRWFDRVMIQLIMRMTGGETDATKEVEYTDWQQVSRFAHEFAQLPGKS</sequence>
<dbReference type="InterPro" id="IPR044264">
    <property type="entry name" value="HemG"/>
</dbReference>
<reference evidence="9 10" key="1">
    <citation type="submission" date="2019-06" db="EMBL/GenBank/DDBJ databases">
        <title>Taxogenomics and systematics of the genus Pantoea.</title>
        <authorList>
            <person name="Tambong J.T."/>
        </authorList>
    </citation>
    <scope>NUCLEOTIDE SEQUENCE [LARGE SCALE GENOMIC DNA]</scope>
    <source>
        <strain evidence="9 10">LMG 2558</strain>
    </source>
</reference>
<evidence type="ECO:0000313" key="9">
    <source>
        <dbReference type="EMBL" id="TPV27415.1"/>
    </source>
</evidence>
<comment type="catalytic activity">
    <reaction evidence="7">
        <text>protoporphyrinogen IX + 3 a menaquinone = protoporphyrin IX + 3 a menaquinol</text>
        <dbReference type="Rhea" id="RHEA:27409"/>
        <dbReference type="Rhea" id="RHEA-COMP:9537"/>
        <dbReference type="Rhea" id="RHEA-COMP:9539"/>
        <dbReference type="ChEBI" id="CHEBI:16374"/>
        <dbReference type="ChEBI" id="CHEBI:18151"/>
        <dbReference type="ChEBI" id="CHEBI:57306"/>
        <dbReference type="ChEBI" id="CHEBI:57307"/>
        <dbReference type="EC" id="1.3.5.3"/>
    </reaction>
</comment>
<dbReference type="InterPro" id="IPR029039">
    <property type="entry name" value="Flavoprotein-like_sf"/>
</dbReference>
<evidence type="ECO:0000313" key="10">
    <source>
        <dbReference type="Proteomes" id="UP000316142"/>
    </source>
</evidence>
<dbReference type="PANTHER" id="PTHR38030">
    <property type="entry name" value="PROTOPORPHYRINOGEN IX DEHYDROGENASE [MENAQUINONE]"/>
    <property type="match status" value="1"/>
</dbReference>
<comment type="similarity">
    <text evidence="7">Belongs to the HemG family.</text>
</comment>
<dbReference type="EMBL" id="VHIZ01000041">
    <property type="protein sequence ID" value="TPV27415.1"/>
    <property type="molecule type" value="Genomic_DNA"/>
</dbReference>
<proteinExistence type="inferred from homology"/>
<comment type="cofactor">
    <cofactor evidence="7">
        <name>FMN</name>
        <dbReference type="ChEBI" id="CHEBI:58210"/>
    </cofactor>
    <text evidence="7">Binds 1 FMN non-covalently per subunit.</text>
</comment>
<evidence type="ECO:0000256" key="3">
    <source>
        <dbReference type="ARBA" id="ARBA00022741"/>
    </source>
</evidence>
<dbReference type="Gene3D" id="3.40.50.360">
    <property type="match status" value="1"/>
</dbReference>
<keyword evidence="6 7" id="KW-0627">Porphyrin biosynthesis</keyword>
<comment type="catalytic activity">
    <reaction evidence="7">
        <text>protoporphyrinogen IX + 3 a quinone = protoporphyrin IX + 3 a quinol</text>
        <dbReference type="Rhea" id="RHEA:65032"/>
        <dbReference type="ChEBI" id="CHEBI:24646"/>
        <dbReference type="ChEBI" id="CHEBI:57306"/>
        <dbReference type="ChEBI" id="CHEBI:57307"/>
        <dbReference type="ChEBI" id="CHEBI:132124"/>
        <dbReference type="EC" id="1.3.5.3"/>
    </reaction>
</comment>
<dbReference type="RefSeq" id="WP_009088532.1">
    <property type="nucleotide sequence ID" value="NZ_CP110473.1"/>
</dbReference>
<comment type="subcellular location">
    <subcellularLocation>
        <location evidence="7">Cell membrane</location>
        <topology evidence="7">Peripheral membrane protein</topology>
    </subcellularLocation>
</comment>
<dbReference type="PROSITE" id="PS50902">
    <property type="entry name" value="FLAVODOXIN_LIKE"/>
    <property type="match status" value="1"/>
</dbReference>
<evidence type="ECO:0000256" key="5">
    <source>
        <dbReference type="ARBA" id="ARBA00023136"/>
    </source>
</evidence>
<evidence type="ECO:0000259" key="8">
    <source>
        <dbReference type="PROSITE" id="PS50902"/>
    </source>
</evidence>
<dbReference type="InterPro" id="IPR001226">
    <property type="entry name" value="Flavodoxin_CS"/>
</dbReference>
<name>A0ABY2ZCL7_9GAMM</name>
<keyword evidence="7" id="KW-1003">Cell membrane</keyword>
<dbReference type="NCBIfam" id="NF008316">
    <property type="entry name" value="PRK11104.1"/>
    <property type="match status" value="1"/>
</dbReference>
<evidence type="ECO:0000256" key="6">
    <source>
        <dbReference type="ARBA" id="ARBA00023244"/>
    </source>
</evidence>